<dbReference type="RefSeq" id="WP_161445341.1">
    <property type="nucleotide sequence ID" value="NZ_WXWV01000246.1"/>
</dbReference>
<name>A0A7X5B1C9_9GAMM</name>
<sequence length="231" mass="23381">MRILTVLILSMFALVGCGGSDGGSGNSSTSHNGSSVSNGGSSERPTTEDSGQTTGGSSGSGSTGTGTGSNTGGSNTGSSDQTGTGSDTGSSDQSMADEMLAAVNAARAQGQDCGGTWMPAVAPLTWDATLEQTAFLHSSDMANYDYFSHTGLNGSSPSQRVTEQGYSWRTVGENIAAGQKTVSAVMQGWLESPGHCKNIMNGSFTQMGAASDTNSGSTYGIYWTQVFASPK</sequence>
<reference evidence="4 5" key="1">
    <citation type="submission" date="2017-05" db="EMBL/GenBank/DDBJ databases">
        <title>High clonality and local adaptation shapes Vibrionaceae linages within an endangered oasis.</title>
        <authorList>
            <person name="Vazquez-Rosas-Landa M."/>
        </authorList>
    </citation>
    <scope>NUCLEOTIDE SEQUENCE [LARGE SCALE GENOMIC DNA]</scope>
    <source>
        <strain evidence="4 5">P46_P4S1P180</strain>
    </source>
</reference>
<evidence type="ECO:0000313" key="5">
    <source>
        <dbReference type="Proteomes" id="UP000465712"/>
    </source>
</evidence>
<feature type="compositionally biased region" description="Gly residues" evidence="1">
    <location>
        <begin position="53"/>
        <end position="75"/>
    </location>
</feature>
<organism evidence="4 5">
    <name type="scientific">Photobacterium halotolerans</name>
    <dbReference type="NCBI Taxonomy" id="265726"/>
    <lineage>
        <taxon>Bacteria</taxon>
        <taxon>Pseudomonadati</taxon>
        <taxon>Pseudomonadota</taxon>
        <taxon>Gammaproteobacteria</taxon>
        <taxon>Vibrionales</taxon>
        <taxon>Vibrionaceae</taxon>
        <taxon>Photobacterium</taxon>
    </lineage>
</organism>
<comment type="caution">
    <text evidence="4">The sequence shown here is derived from an EMBL/GenBank/DDBJ whole genome shotgun (WGS) entry which is preliminary data.</text>
</comment>
<dbReference type="InterPro" id="IPR035940">
    <property type="entry name" value="CAP_sf"/>
</dbReference>
<dbReference type="Gene3D" id="3.40.33.10">
    <property type="entry name" value="CAP"/>
    <property type="match status" value="1"/>
</dbReference>
<evidence type="ECO:0000256" key="2">
    <source>
        <dbReference type="SAM" id="SignalP"/>
    </source>
</evidence>
<keyword evidence="2" id="KW-0732">Signal</keyword>
<dbReference type="InterPro" id="IPR014044">
    <property type="entry name" value="CAP_dom"/>
</dbReference>
<dbReference type="PANTHER" id="PTHR31157:SF1">
    <property type="entry name" value="SCP DOMAIN-CONTAINING PROTEIN"/>
    <property type="match status" value="1"/>
</dbReference>
<evidence type="ECO:0000313" key="4">
    <source>
        <dbReference type="EMBL" id="NAW66064.1"/>
    </source>
</evidence>
<gene>
    <name evidence="4" type="ORF">CAG72_12640</name>
</gene>
<protein>
    <submittedName>
        <fullName evidence="4">CAP domain-containing protein</fullName>
    </submittedName>
</protein>
<dbReference type="AlphaFoldDB" id="A0A7X5B1C9"/>
<dbReference type="SUPFAM" id="SSF55797">
    <property type="entry name" value="PR-1-like"/>
    <property type="match status" value="1"/>
</dbReference>
<feature type="domain" description="SCP" evidence="3">
    <location>
        <begin position="102"/>
        <end position="227"/>
    </location>
</feature>
<dbReference type="Pfam" id="PF00188">
    <property type="entry name" value="CAP"/>
    <property type="match status" value="1"/>
</dbReference>
<feature type="chain" id="PRO_5044195769" evidence="2">
    <location>
        <begin position="23"/>
        <end position="231"/>
    </location>
</feature>
<evidence type="ECO:0000256" key="1">
    <source>
        <dbReference type="SAM" id="MobiDB-lite"/>
    </source>
</evidence>
<dbReference type="PANTHER" id="PTHR31157">
    <property type="entry name" value="SCP DOMAIN-CONTAINING PROTEIN"/>
    <property type="match status" value="1"/>
</dbReference>
<evidence type="ECO:0000259" key="3">
    <source>
        <dbReference type="Pfam" id="PF00188"/>
    </source>
</evidence>
<dbReference type="PROSITE" id="PS51257">
    <property type="entry name" value="PROKAR_LIPOPROTEIN"/>
    <property type="match status" value="1"/>
</dbReference>
<accession>A0A7X5B1C9</accession>
<feature type="compositionally biased region" description="Low complexity" evidence="1">
    <location>
        <begin position="76"/>
        <end position="93"/>
    </location>
</feature>
<feature type="region of interest" description="Disordered" evidence="1">
    <location>
        <begin position="21"/>
        <end position="93"/>
    </location>
</feature>
<feature type="compositionally biased region" description="Low complexity" evidence="1">
    <location>
        <begin position="26"/>
        <end position="42"/>
    </location>
</feature>
<dbReference type="Proteomes" id="UP000465712">
    <property type="component" value="Unassembled WGS sequence"/>
</dbReference>
<feature type="signal peptide" evidence="2">
    <location>
        <begin position="1"/>
        <end position="22"/>
    </location>
</feature>
<dbReference type="CDD" id="cd05379">
    <property type="entry name" value="CAP_bacterial"/>
    <property type="match status" value="1"/>
</dbReference>
<dbReference type="EMBL" id="WXWW01000189">
    <property type="protein sequence ID" value="NAW66064.1"/>
    <property type="molecule type" value="Genomic_DNA"/>
</dbReference>
<proteinExistence type="predicted"/>